<keyword evidence="13 19" id="KW-0249">Electron transport</keyword>
<evidence type="ECO:0000256" key="8">
    <source>
        <dbReference type="ARBA" id="ARBA00022660"/>
    </source>
</evidence>
<protein>
    <recommendedName>
        <fullName evidence="19">Cbb3-type cytochrome c oxidase subunit</fullName>
    </recommendedName>
</protein>
<keyword evidence="5 19" id="KW-1003">Cell membrane</keyword>
<reference evidence="24" key="1">
    <citation type="journal article" date="2014" name="Int. J. Syst. Evol. Microbiol.">
        <title>Complete genome sequence of Corynebacterium casei LMG S-19264T (=DSM 44701T), isolated from a smear-ripened cheese.</title>
        <authorList>
            <consortium name="US DOE Joint Genome Institute (JGI-PGF)"/>
            <person name="Walter F."/>
            <person name="Albersmeier A."/>
            <person name="Kalinowski J."/>
            <person name="Ruckert C."/>
        </authorList>
    </citation>
    <scope>NUCLEOTIDE SEQUENCE</scope>
    <source>
        <strain evidence="24">CGMCC 1.3617</strain>
    </source>
</reference>
<evidence type="ECO:0000256" key="3">
    <source>
        <dbReference type="ARBA" id="ARBA00006113"/>
    </source>
</evidence>
<keyword evidence="18 19" id="KW-0472">Membrane</keyword>
<feature type="binding site" description="axial binding residue" evidence="20">
    <location>
        <position position="130"/>
    </location>
    <ligand>
        <name>heme c</name>
        <dbReference type="ChEBI" id="CHEBI:61717"/>
        <label>1</label>
    </ligand>
    <ligandPart>
        <name>Fe</name>
        <dbReference type="ChEBI" id="CHEBI:18248"/>
    </ligandPart>
</feature>
<evidence type="ECO:0000313" key="25">
    <source>
        <dbReference type="Proteomes" id="UP000661507"/>
    </source>
</evidence>
<dbReference type="Gene3D" id="6.10.280.130">
    <property type="match status" value="1"/>
</dbReference>
<dbReference type="GO" id="GO:0005506">
    <property type="term" value="F:iron ion binding"/>
    <property type="evidence" value="ECO:0007669"/>
    <property type="project" value="InterPro"/>
</dbReference>
<dbReference type="Gene3D" id="1.10.760.10">
    <property type="entry name" value="Cytochrome c-like domain"/>
    <property type="match status" value="2"/>
</dbReference>
<evidence type="ECO:0000259" key="23">
    <source>
        <dbReference type="PROSITE" id="PS51007"/>
    </source>
</evidence>
<keyword evidence="17 19" id="KW-0406">Ion transport</keyword>
<dbReference type="InterPro" id="IPR038414">
    <property type="entry name" value="CcoP_N_sf"/>
</dbReference>
<keyword evidence="8 19" id="KW-0679">Respiratory chain</keyword>
<feature type="binding site" description="covalent" evidence="21">
    <location>
        <position position="220"/>
    </location>
    <ligand>
        <name>heme c</name>
        <dbReference type="ChEBI" id="CHEBI:61717"/>
        <label>2</label>
    </ligand>
</feature>
<feature type="domain" description="Cytochrome c" evidence="23">
    <location>
        <begin position="113"/>
        <end position="202"/>
    </location>
</feature>
<comment type="caution">
    <text evidence="24">The sequence shown here is derived from an EMBL/GenBank/DDBJ whole genome shotgun (WGS) entry which is preliminary data.</text>
</comment>
<keyword evidence="4 19" id="KW-0813">Transport</keyword>
<feature type="binding site" description="axial binding residue" evidence="20">
    <location>
        <position position="224"/>
    </location>
    <ligand>
        <name>heme c</name>
        <dbReference type="ChEBI" id="CHEBI:61717"/>
        <label>2</label>
    </ligand>
    <ligandPart>
        <name>Fe</name>
        <dbReference type="ChEBI" id="CHEBI:18248"/>
    </ligandPart>
</feature>
<dbReference type="Proteomes" id="UP000661507">
    <property type="component" value="Unassembled WGS sequence"/>
</dbReference>
<keyword evidence="25" id="KW-1185">Reference proteome</keyword>
<dbReference type="RefSeq" id="WP_188972918.1">
    <property type="nucleotide sequence ID" value="NZ_BMKW01000019.1"/>
</dbReference>
<evidence type="ECO:0000256" key="11">
    <source>
        <dbReference type="ARBA" id="ARBA00022737"/>
    </source>
</evidence>
<feature type="domain" description="Cytochrome c" evidence="23">
    <location>
        <begin position="207"/>
        <end position="288"/>
    </location>
</feature>
<evidence type="ECO:0000256" key="20">
    <source>
        <dbReference type="PIRSR" id="PIRSR000006-1"/>
    </source>
</evidence>
<comment type="subunit">
    <text evidence="19">Component of the cbb3-type cytochrome c oxidase.</text>
</comment>
<dbReference type="PANTHER" id="PTHR33751:SF1">
    <property type="entry name" value="CBB3-TYPE CYTOCHROME C OXIDASE SUBUNIT FIXP"/>
    <property type="match status" value="1"/>
</dbReference>
<keyword evidence="7 19" id="KW-0349">Heme</keyword>
<name>A0A917L3I6_9PROT</name>
<keyword evidence="16 19" id="KW-0408">Iron</keyword>
<feature type="binding site" description="covalent" evidence="21">
    <location>
        <position position="223"/>
    </location>
    <ligand>
        <name>heme c</name>
        <dbReference type="ChEBI" id="CHEBI:61717"/>
        <label>2</label>
    </ligand>
</feature>
<evidence type="ECO:0000256" key="1">
    <source>
        <dbReference type="ARBA" id="ARBA00004533"/>
    </source>
</evidence>
<sequence>MTADQRHGAEIDPATGYETTGHDWNGIRELNTPFPRIVIWALALTFLYSMIAWILLPAWPIGRDFTRGVLGLDQRQIAMQGYAALERGRDDWMAPFAAGNLDALAADPALMARAMPAAQRLFADNCAACHGTHGTGGPGFPDLTDANWLWGGSPDTIAETLRVGINSGHPDTRVSQMPAFGRDGMLSREAVQAVTDYVLALPGSAADAQSAGAQVFAENCVACHGENGNGGLGTGAPSLVGARWIYGGDRAKVLATIHGGRQGVMPSWAGRLSAAEINLLAVYVARLGANNQHAEAP</sequence>
<evidence type="ECO:0000256" key="2">
    <source>
        <dbReference type="ARBA" id="ARBA00004673"/>
    </source>
</evidence>
<evidence type="ECO:0000256" key="21">
    <source>
        <dbReference type="PIRSR" id="PIRSR000006-2"/>
    </source>
</evidence>
<feature type="binding site" description="covalent" evidence="21">
    <location>
        <position position="129"/>
    </location>
    <ligand>
        <name>heme c</name>
        <dbReference type="ChEBI" id="CHEBI:61717"/>
        <label>1</label>
    </ligand>
</feature>
<evidence type="ECO:0000256" key="14">
    <source>
        <dbReference type="ARBA" id="ARBA00022989"/>
    </source>
</evidence>
<keyword evidence="10 19" id="KW-0479">Metal-binding</keyword>
<evidence type="ECO:0000313" key="24">
    <source>
        <dbReference type="EMBL" id="GGJ40312.1"/>
    </source>
</evidence>
<comment type="subcellular location">
    <subcellularLocation>
        <location evidence="1 19">Cell inner membrane</location>
    </subcellularLocation>
</comment>
<dbReference type="AlphaFoldDB" id="A0A917L3I6"/>
<evidence type="ECO:0000256" key="17">
    <source>
        <dbReference type="ARBA" id="ARBA00023065"/>
    </source>
</evidence>
<comment type="function">
    <text evidence="19">C-type cytochrome. Part of the cbb3-type cytochrome c oxidase complex.</text>
</comment>
<dbReference type="InterPro" id="IPR008168">
    <property type="entry name" value="Cyt_C_IC"/>
</dbReference>
<dbReference type="PROSITE" id="PS51007">
    <property type="entry name" value="CYTC"/>
    <property type="match status" value="2"/>
</dbReference>
<dbReference type="SUPFAM" id="SSF46626">
    <property type="entry name" value="Cytochrome c"/>
    <property type="match status" value="2"/>
</dbReference>
<dbReference type="PANTHER" id="PTHR33751">
    <property type="entry name" value="CBB3-TYPE CYTOCHROME C OXIDASE SUBUNIT FIXP"/>
    <property type="match status" value="1"/>
</dbReference>
<dbReference type="PRINTS" id="PR00605">
    <property type="entry name" value="CYTCHROMECIC"/>
</dbReference>
<keyword evidence="6 19" id="KW-0997">Cell inner membrane</keyword>
<evidence type="ECO:0000256" key="22">
    <source>
        <dbReference type="SAM" id="Phobius"/>
    </source>
</evidence>
<dbReference type="EMBL" id="BMKW01000019">
    <property type="protein sequence ID" value="GGJ40312.1"/>
    <property type="molecule type" value="Genomic_DNA"/>
</dbReference>
<comment type="pathway">
    <text evidence="2 19">Energy metabolism; oxidative phosphorylation.</text>
</comment>
<accession>A0A917L3I6</accession>
<feature type="binding site" description="covalent" evidence="21">
    <location>
        <position position="126"/>
    </location>
    <ligand>
        <name>heme c</name>
        <dbReference type="ChEBI" id="CHEBI:61717"/>
        <label>1</label>
    </ligand>
</feature>
<evidence type="ECO:0000256" key="15">
    <source>
        <dbReference type="ARBA" id="ARBA00023002"/>
    </source>
</evidence>
<evidence type="ECO:0000256" key="6">
    <source>
        <dbReference type="ARBA" id="ARBA00022519"/>
    </source>
</evidence>
<keyword evidence="12 19" id="KW-0375">Hydrogen ion transport</keyword>
<evidence type="ECO:0000256" key="12">
    <source>
        <dbReference type="ARBA" id="ARBA00022781"/>
    </source>
</evidence>
<dbReference type="GO" id="GO:1902600">
    <property type="term" value="P:proton transmembrane transport"/>
    <property type="evidence" value="ECO:0007669"/>
    <property type="project" value="UniProtKB-KW"/>
</dbReference>
<dbReference type="InterPro" id="IPR009056">
    <property type="entry name" value="Cyt_c-like_dom"/>
</dbReference>
<dbReference type="InterPro" id="IPR036909">
    <property type="entry name" value="Cyt_c-like_dom_sf"/>
</dbReference>
<evidence type="ECO:0000256" key="9">
    <source>
        <dbReference type="ARBA" id="ARBA00022692"/>
    </source>
</evidence>
<dbReference type="GO" id="GO:0009055">
    <property type="term" value="F:electron transfer activity"/>
    <property type="evidence" value="ECO:0007669"/>
    <property type="project" value="InterPro"/>
</dbReference>
<dbReference type="Pfam" id="PF14715">
    <property type="entry name" value="FixP_N"/>
    <property type="match status" value="1"/>
</dbReference>
<keyword evidence="9 22" id="KW-0812">Transmembrane</keyword>
<dbReference type="GO" id="GO:0016491">
    <property type="term" value="F:oxidoreductase activity"/>
    <property type="evidence" value="ECO:0007669"/>
    <property type="project" value="UniProtKB-KW"/>
</dbReference>
<comment type="similarity">
    <text evidence="3 19">Belongs to the CcoP / FixP family.</text>
</comment>
<dbReference type="InterPro" id="IPR050597">
    <property type="entry name" value="Cytochrome_c_Oxidase_Subunit"/>
</dbReference>
<dbReference type="InterPro" id="IPR032858">
    <property type="entry name" value="CcoP_N"/>
</dbReference>
<evidence type="ECO:0000256" key="19">
    <source>
        <dbReference type="PIRNR" id="PIRNR000006"/>
    </source>
</evidence>
<reference evidence="24" key="2">
    <citation type="submission" date="2020-09" db="EMBL/GenBank/DDBJ databases">
        <authorList>
            <person name="Sun Q."/>
            <person name="Zhou Y."/>
        </authorList>
    </citation>
    <scope>NUCLEOTIDE SEQUENCE</scope>
    <source>
        <strain evidence="24">CGMCC 1.3617</strain>
    </source>
</reference>
<feature type="binding site" description="axial binding residue" evidence="20">
    <location>
        <position position="265"/>
    </location>
    <ligand>
        <name>heme c</name>
        <dbReference type="ChEBI" id="CHEBI:61717"/>
        <label>1</label>
    </ligand>
    <ligandPart>
        <name>Fe</name>
        <dbReference type="ChEBI" id="CHEBI:18248"/>
    </ligandPart>
</feature>
<keyword evidence="15 19" id="KW-0560">Oxidoreductase</keyword>
<dbReference type="PIRSF" id="PIRSF000006">
    <property type="entry name" value="Cbb3-Cox_fixP"/>
    <property type="match status" value="1"/>
</dbReference>
<evidence type="ECO:0000256" key="4">
    <source>
        <dbReference type="ARBA" id="ARBA00022448"/>
    </source>
</evidence>
<comment type="cofactor">
    <cofactor evidence="19 21">
        <name>heme c</name>
        <dbReference type="ChEBI" id="CHEBI:61717"/>
    </cofactor>
    <text evidence="19 21">Binds 2 heme C groups per subunit.</text>
</comment>
<proteinExistence type="inferred from homology"/>
<dbReference type="NCBIfam" id="TIGR00782">
    <property type="entry name" value="ccoP"/>
    <property type="match status" value="1"/>
</dbReference>
<dbReference type="GO" id="GO:0020037">
    <property type="term" value="F:heme binding"/>
    <property type="evidence" value="ECO:0007669"/>
    <property type="project" value="InterPro"/>
</dbReference>
<keyword evidence="11" id="KW-0677">Repeat</keyword>
<evidence type="ECO:0000256" key="13">
    <source>
        <dbReference type="ARBA" id="ARBA00022982"/>
    </source>
</evidence>
<dbReference type="Pfam" id="PF00034">
    <property type="entry name" value="Cytochrom_C"/>
    <property type="match status" value="1"/>
</dbReference>
<keyword evidence="14 22" id="KW-1133">Transmembrane helix</keyword>
<evidence type="ECO:0000256" key="5">
    <source>
        <dbReference type="ARBA" id="ARBA00022475"/>
    </source>
</evidence>
<evidence type="ECO:0000256" key="10">
    <source>
        <dbReference type="ARBA" id="ARBA00022723"/>
    </source>
</evidence>
<feature type="transmembrane region" description="Helical" evidence="22">
    <location>
        <begin position="37"/>
        <end position="56"/>
    </location>
</feature>
<dbReference type="InterPro" id="IPR004678">
    <property type="entry name" value="Cyt_c_oxidase_cbb3_su3"/>
</dbReference>
<gene>
    <name evidence="24" type="primary">fixP1</name>
    <name evidence="24" type="ORF">GCM10011320_54950</name>
</gene>
<evidence type="ECO:0000256" key="16">
    <source>
        <dbReference type="ARBA" id="ARBA00023004"/>
    </source>
</evidence>
<feature type="binding site" description="axial binding residue" evidence="20">
    <location>
        <position position="177"/>
    </location>
    <ligand>
        <name>heme c</name>
        <dbReference type="ChEBI" id="CHEBI:61717"/>
        <label>2</label>
    </ligand>
    <ligandPart>
        <name>Fe</name>
        <dbReference type="ChEBI" id="CHEBI:18248"/>
    </ligandPart>
</feature>
<evidence type="ECO:0000256" key="7">
    <source>
        <dbReference type="ARBA" id="ARBA00022617"/>
    </source>
</evidence>
<dbReference type="GO" id="GO:0005886">
    <property type="term" value="C:plasma membrane"/>
    <property type="evidence" value="ECO:0007669"/>
    <property type="project" value="UniProtKB-SubCell"/>
</dbReference>
<organism evidence="24 25">
    <name type="scientific">Neoroseomonas lacus</name>
    <dbReference type="NCBI Taxonomy" id="287609"/>
    <lineage>
        <taxon>Bacteria</taxon>
        <taxon>Pseudomonadati</taxon>
        <taxon>Pseudomonadota</taxon>
        <taxon>Alphaproteobacteria</taxon>
        <taxon>Acetobacterales</taxon>
        <taxon>Acetobacteraceae</taxon>
        <taxon>Neoroseomonas</taxon>
    </lineage>
</organism>
<evidence type="ECO:0000256" key="18">
    <source>
        <dbReference type="ARBA" id="ARBA00023136"/>
    </source>
</evidence>
<dbReference type="Pfam" id="PF13442">
    <property type="entry name" value="Cytochrome_CBB3"/>
    <property type="match status" value="1"/>
</dbReference>